<evidence type="ECO:0000313" key="1">
    <source>
        <dbReference type="EMBL" id="TCP13515.1"/>
    </source>
</evidence>
<protein>
    <submittedName>
        <fullName evidence="1">Uncharacterized protein</fullName>
    </submittedName>
</protein>
<sequence length="256" mass="30532">MTRKSFETFYYLKDQSVHNVQIIQNEYKNKNGNILLYKGYIRCPECKTAELSFTHKTSLRKAFLSKLPTSEHAEGCSYIHNYASNKKLKDFVGNMNNEKIRERLESALNRLYRSQDTLSLNNQNNNEKNPFILRTNTSTKIMHNCIPRKSLNGWLDREDEGNVYIFYGEVKLKVEEIIRRNSTVSEKPIYKLIIRTYRKKEDQWIDKTNIYRNTIKDDIDENAIYQIAIFGHIEFYKEYPQIKSENLYSIFFREKA</sequence>
<organism evidence="1 2">
    <name type="scientific">Bisgaardia hudsonensis</name>
    <dbReference type="NCBI Taxonomy" id="109472"/>
    <lineage>
        <taxon>Bacteria</taxon>
        <taxon>Pseudomonadati</taxon>
        <taxon>Pseudomonadota</taxon>
        <taxon>Gammaproteobacteria</taxon>
        <taxon>Pasteurellales</taxon>
        <taxon>Pasteurellaceae</taxon>
        <taxon>Bisgaardia</taxon>
    </lineage>
</organism>
<reference evidence="1 2" key="1">
    <citation type="submission" date="2019-03" db="EMBL/GenBank/DDBJ databases">
        <title>Genomic Encyclopedia of Type Strains, Phase IV (KMG-IV): sequencing the most valuable type-strain genomes for metagenomic binning, comparative biology and taxonomic classification.</title>
        <authorList>
            <person name="Goeker M."/>
        </authorList>
    </citation>
    <scope>NUCLEOTIDE SEQUENCE [LARGE SCALE GENOMIC DNA]</scope>
    <source>
        <strain evidence="1 2">DSM 28231</strain>
    </source>
</reference>
<dbReference type="EMBL" id="SLXI01000002">
    <property type="protein sequence ID" value="TCP13515.1"/>
    <property type="molecule type" value="Genomic_DNA"/>
</dbReference>
<comment type="caution">
    <text evidence="1">The sequence shown here is derived from an EMBL/GenBank/DDBJ whole genome shotgun (WGS) entry which is preliminary data.</text>
</comment>
<name>A0A4R2N1Q8_9PAST</name>
<dbReference type="RefSeq" id="WP_132023137.1">
    <property type="nucleotide sequence ID" value="NZ_CP016605.1"/>
</dbReference>
<dbReference type="Proteomes" id="UP000294841">
    <property type="component" value="Unassembled WGS sequence"/>
</dbReference>
<gene>
    <name evidence="1" type="ORF">EV697_102401</name>
</gene>
<evidence type="ECO:0000313" key="2">
    <source>
        <dbReference type="Proteomes" id="UP000294841"/>
    </source>
</evidence>
<accession>A0A4R2N1Q8</accession>
<dbReference type="AlphaFoldDB" id="A0A4R2N1Q8"/>
<dbReference type="OrthoDB" id="6649701at2"/>
<proteinExistence type="predicted"/>
<keyword evidence="2" id="KW-1185">Reference proteome</keyword>